<proteinExistence type="inferred from homology"/>
<keyword evidence="4" id="KW-0804">Transcription</keyword>
<evidence type="ECO:0000256" key="3">
    <source>
        <dbReference type="ARBA" id="ARBA00023125"/>
    </source>
</evidence>
<dbReference type="Pfam" id="PF00126">
    <property type="entry name" value="HTH_1"/>
    <property type="match status" value="1"/>
</dbReference>
<keyword evidence="2" id="KW-0805">Transcription regulation</keyword>
<dbReference type="EMBL" id="BAABJZ010000094">
    <property type="protein sequence ID" value="GAA4894863.1"/>
    <property type="molecule type" value="Genomic_DNA"/>
</dbReference>
<name>A0ABP9F5L7_9GAMM</name>
<feature type="domain" description="HTH lysR-type" evidence="5">
    <location>
        <begin position="1"/>
        <end position="58"/>
    </location>
</feature>
<accession>A0ABP9F5L7</accession>
<dbReference type="SUPFAM" id="SSF46785">
    <property type="entry name" value="Winged helix' DNA-binding domain"/>
    <property type="match status" value="1"/>
</dbReference>
<organism evidence="6 7">
    <name type="scientific">Ferrimonas pelagia</name>
    <dbReference type="NCBI Taxonomy" id="1177826"/>
    <lineage>
        <taxon>Bacteria</taxon>
        <taxon>Pseudomonadati</taxon>
        <taxon>Pseudomonadota</taxon>
        <taxon>Gammaproteobacteria</taxon>
        <taxon>Alteromonadales</taxon>
        <taxon>Ferrimonadaceae</taxon>
        <taxon>Ferrimonas</taxon>
    </lineage>
</organism>
<reference evidence="7" key="1">
    <citation type="journal article" date="2019" name="Int. J. Syst. Evol. Microbiol.">
        <title>The Global Catalogue of Microorganisms (GCM) 10K type strain sequencing project: providing services to taxonomists for standard genome sequencing and annotation.</title>
        <authorList>
            <consortium name="The Broad Institute Genomics Platform"/>
            <consortium name="The Broad Institute Genome Sequencing Center for Infectious Disease"/>
            <person name="Wu L."/>
            <person name="Ma J."/>
        </authorList>
    </citation>
    <scope>NUCLEOTIDE SEQUENCE [LARGE SCALE GENOMIC DNA]</scope>
    <source>
        <strain evidence="7">JCM 18401</strain>
    </source>
</reference>
<dbReference type="InterPro" id="IPR036388">
    <property type="entry name" value="WH-like_DNA-bd_sf"/>
</dbReference>
<comment type="similarity">
    <text evidence="1">Belongs to the LysR transcriptional regulatory family.</text>
</comment>
<dbReference type="RefSeq" id="WP_345336262.1">
    <property type="nucleotide sequence ID" value="NZ_BAABJZ010000094.1"/>
</dbReference>
<evidence type="ECO:0000256" key="4">
    <source>
        <dbReference type="ARBA" id="ARBA00023163"/>
    </source>
</evidence>
<evidence type="ECO:0000256" key="2">
    <source>
        <dbReference type="ARBA" id="ARBA00023015"/>
    </source>
</evidence>
<keyword evidence="7" id="KW-1185">Reference proteome</keyword>
<comment type="caution">
    <text evidence="6">The sequence shown here is derived from an EMBL/GenBank/DDBJ whole genome shotgun (WGS) entry which is preliminary data.</text>
</comment>
<dbReference type="Proteomes" id="UP001499988">
    <property type="component" value="Unassembled WGS sequence"/>
</dbReference>
<dbReference type="Pfam" id="PF03466">
    <property type="entry name" value="LysR_substrate"/>
    <property type="match status" value="1"/>
</dbReference>
<dbReference type="InterPro" id="IPR005119">
    <property type="entry name" value="LysR_subst-bd"/>
</dbReference>
<evidence type="ECO:0000259" key="5">
    <source>
        <dbReference type="PROSITE" id="PS50931"/>
    </source>
</evidence>
<sequence length="272" mass="30529">MDTELLKTFLEVHRCGRFSRAAERLYLTQSAVSFRIRQLEQGMGHPLFVRQRSQLSLTPAGERLVPHAEAILAALARARQELGAHSLSDRHASLGASGDLWDAVLGDVVPRLCAALPELTLRAEVASEREMRRYLLEQRLDLGVMLEPPKTEGLNSEAMACLDLWPVSVDGTQTRYAHIGWPALETHFSGVEVERPIPALMAGSFRIALNYVLHAGGWAYLPYSYISRILQQQRLQRITSAPPLSQPVYLVWAKQNDNVRVRQWLQSTLSAQ</sequence>
<keyword evidence="3" id="KW-0238">DNA-binding</keyword>
<dbReference type="Gene3D" id="3.40.190.10">
    <property type="entry name" value="Periplasmic binding protein-like II"/>
    <property type="match status" value="1"/>
</dbReference>
<dbReference type="InterPro" id="IPR036390">
    <property type="entry name" value="WH_DNA-bd_sf"/>
</dbReference>
<dbReference type="SUPFAM" id="SSF53850">
    <property type="entry name" value="Periplasmic binding protein-like II"/>
    <property type="match status" value="1"/>
</dbReference>
<dbReference type="PANTHER" id="PTHR30126">
    <property type="entry name" value="HTH-TYPE TRANSCRIPTIONAL REGULATOR"/>
    <property type="match status" value="1"/>
</dbReference>
<dbReference type="PRINTS" id="PR00039">
    <property type="entry name" value="HTHLYSR"/>
</dbReference>
<evidence type="ECO:0000313" key="7">
    <source>
        <dbReference type="Proteomes" id="UP001499988"/>
    </source>
</evidence>
<dbReference type="PANTHER" id="PTHR30126:SF21">
    <property type="entry name" value="TRANSCRIPTIONAL REGULATOR-RELATED"/>
    <property type="match status" value="1"/>
</dbReference>
<evidence type="ECO:0000313" key="6">
    <source>
        <dbReference type="EMBL" id="GAA4894863.1"/>
    </source>
</evidence>
<dbReference type="InterPro" id="IPR000847">
    <property type="entry name" value="LysR_HTH_N"/>
</dbReference>
<dbReference type="Gene3D" id="1.10.10.10">
    <property type="entry name" value="Winged helix-like DNA-binding domain superfamily/Winged helix DNA-binding domain"/>
    <property type="match status" value="1"/>
</dbReference>
<protein>
    <submittedName>
        <fullName evidence="6">HTH-type transcriptional regulator HdfR</fullName>
    </submittedName>
</protein>
<dbReference type="PROSITE" id="PS50931">
    <property type="entry name" value="HTH_LYSR"/>
    <property type="match status" value="1"/>
</dbReference>
<evidence type="ECO:0000256" key="1">
    <source>
        <dbReference type="ARBA" id="ARBA00009437"/>
    </source>
</evidence>
<gene>
    <name evidence="6" type="primary">hdfR</name>
    <name evidence="6" type="ORF">GCM10023333_30060</name>
</gene>